<organism evidence="3">
    <name type="scientific">viral metagenome</name>
    <dbReference type="NCBI Taxonomy" id="1070528"/>
    <lineage>
        <taxon>unclassified sequences</taxon>
        <taxon>metagenomes</taxon>
        <taxon>organismal metagenomes</taxon>
    </lineage>
</organism>
<protein>
    <submittedName>
        <fullName evidence="3">Uncharacterized protein</fullName>
    </submittedName>
</protein>
<proteinExistence type="predicted"/>
<keyword evidence="2" id="KW-0812">Transmembrane</keyword>
<feature type="transmembrane region" description="Helical" evidence="2">
    <location>
        <begin position="6"/>
        <end position="25"/>
    </location>
</feature>
<feature type="compositionally biased region" description="Basic and acidic residues" evidence="1">
    <location>
        <begin position="282"/>
        <end position="293"/>
    </location>
</feature>
<evidence type="ECO:0000256" key="2">
    <source>
        <dbReference type="SAM" id="Phobius"/>
    </source>
</evidence>
<evidence type="ECO:0000313" key="3">
    <source>
        <dbReference type="EMBL" id="QHT88081.1"/>
    </source>
</evidence>
<accession>A0A6C0I4Z5</accession>
<keyword evidence="2" id="KW-1133">Transmembrane helix</keyword>
<name>A0A6C0I4Z5_9ZZZZ</name>
<keyword evidence="2" id="KW-0472">Membrane</keyword>
<dbReference type="EMBL" id="MN740109">
    <property type="protein sequence ID" value="QHT88081.1"/>
    <property type="molecule type" value="Genomic_DNA"/>
</dbReference>
<reference evidence="3" key="1">
    <citation type="journal article" date="2020" name="Nature">
        <title>Giant virus diversity and host interactions through global metagenomics.</title>
        <authorList>
            <person name="Schulz F."/>
            <person name="Roux S."/>
            <person name="Paez-Espino D."/>
            <person name="Jungbluth S."/>
            <person name="Walsh D.A."/>
            <person name="Denef V.J."/>
            <person name="McMahon K.D."/>
            <person name="Konstantinidis K.T."/>
            <person name="Eloe-Fadrosh E.A."/>
            <person name="Kyrpides N.C."/>
            <person name="Woyke T."/>
        </authorList>
    </citation>
    <scope>NUCLEOTIDE SEQUENCE</scope>
    <source>
        <strain evidence="3">GVMAG-M-3300023184-24</strain>
    </source>
</reference>
<dbReference type="AlphaFoldDB" id="A0A6C0I4Z5"/>
<sequence length="313" mass="35826">MSVDKILISHIAAELIVITGVAYYYHKKCSTLQSQITDLNTKLENMNGINYINSIKKHEQFEAQTIQHINKIYSILNNTNPIYLNNVSTINDKQQSTDMRQSDNSIKEYFYPQNINNMNSSMITSQMINKQTTNSHNQSNIPTNPLMNTLSMIGPLTTMFKVVMDPKPPHPDELFNNMDINKELNTRKIVEIEDDEVNEDELNDELKDELDDLHSTVTTAVNTPVLTPKLSTNISNIPDLNMCDNDVCKLNLSMEKMNEETINTMNKIINLQETSIETDKKDTIDTLKQDKSSPLRYISQAPEIKRGRPKKNQ</sequence>
<feature type="region of interest" description="Disordered" evidence="1">
    <location>
        <begin position="282"/>
        <end position="313"/>
    </location>
</feature>
<evidence type="ECO:0000256" key="1">
    <source>
        <dbReference type="SAM" id="MobiDB-lite"/>
    </source>
</evidence>